<dbReference type="Proteomes" id="UP000823904">
    <property type="component" value="Unassembled WGS sequence"/>
</dbReference>
<reference evidence="1" key="1">
    <citation type="journal article" date="2021" name="PeerJ">
        <title>Extensive microbial diversity within the chicken gut microbiome revealed by metagenomics and culture.</title>
        <authorList>
            <person name="Gilroy R."/>
            <person name="Ravi A."/>
            <person name="Getino M."/>
            <person name="Pursley I."/>
            <person name="Horton D.L."/>
            <person name="Alikhan N.F."/>
            <person name="Baker D."/>
            <person name="Gharbi K."/>
            <person name="Hall N."/>
            <person name="Watson M."/>
            <person name="Adriaenssens E.M."/>
            <person name="Foster-Nyarko E."/>
            <person name="Jarju S."/>
            <person name="Secka A."/>
            <person name="Antonio M."/>
            <person name="Oren A."/>
            <person name="Chaudhuri R.R."/>
            <person name="La Ragione R."/>
            <person name="Hildebrand F."/>
            <person name="Pallen M.J."/>
        </authorList>
    </citation>
    <scope>NUCLEOTIDE SEQUENCE</scope>
    <source>
        <strain evidence="1">ChiSjej3B21-8574</strain>
    </source>
</reference>
<protein>
    <submittedName>
        <fullName evidence="1">Uncharacterized protein</fullName>
    </submittedName>
</protein>
<proteinExistence type="predicted"/>
<comment type="caution">
    <text evidence="1">The sequence shown here is derived from an EMBL/GenBank/DDBJ whole genome shotgun (WGS) entry which is preliminary data.</text>
</comment>
<evidence type="ECO:0000313" key="1">
    <source>
        <dbReference type="EMBL" id="HJC49088.1"/>
    </source>
</evidence>
<organism evidence="1 2">
    <name type="scientific">Candidatus Anaerostipes avistercoris</name>
    <dbReference type="NCBI Taxonomy" id="2838462"/>
    <lineage>
        <taxon>Bacteria</taxon>
        <taxon>Bacillati</taxon>
        <taxon>Bacillota</taxon>
        <taxon>Clostridia</taxon>
        <taxon>Lachnospirales</taxon>
        <taxon>Lachnospiraceae</taxon>
        <taxon>Anaerostipes</taxon>
    </lineage>
</organism>
<accession>A0A9D2PG97</accession>
<sequence>MEQMSMFGCPTAYRSSRITRQTRRESNEKTDRKGMYSMILKELSYGDMTAREIGVILCRHGLVLSPSRQQVQPRLTELMQEGKISVVGKRKDSLTKRSVAVYHLVKQEEE</sequence>
<name>A0A9D2PG97_9FIRM</name>
<reference evidence="1" key="2">
    <citation type="submission" date="2021-04" db="EMBL/GenBank/DDBJ databases">
        <authorList>
            <person name="Gilroy R."/>
        </authorList>
    </citation>
    <scope>NUCLEOTIDE SEQUENCE</scope>
    <source>
        <strain evidence="1">ChiSjej3B21-8574</strain>
    </source>
</reference>
<dbReference type="AlphaFoldDB" id="A0A9D2PG97"/>
<evidence type="ECO:0000313" key="2">
    <source>
        <dbReference type="Proteomes" id="UP000823904"/>
    </source>
</evidence>
<gene>
    <name evidence="1" type="ORF">H9754_00675</name>
</gene>
<dbReference type="EMBL" id="DWWD01000005">
    <property type="protein sequence ID" value="HJC49088.1"/>
    <property type="molecule type" value="Genomic_DNA"/>
</dbReference>